<accession>A0AAP5IC53</accession>
<dbReference type="EMBL" id="JAALHA020000019">
    <property type="protein sequence ID" value="MDR9898711.1"/>
    <property type="molecule type" value="Genomic_DNA"/>
</dbReference>
<dbReference type="Proteomes" id="UP000667802">
    <property type="component" value="Unassembled WGS sequence"/>
</dbReference>
<dbReference type="RefSeq" id="WP_208340023.1">
    <property type="nucleotide sequence ID" value="NZ_CAWQFN010000587.1"/>
</dbReference>
<sequence length="201" mass="22998">MTRFTNRGDISFVGRKTLDALRDRLGLSQTQATAIEDEILADARQEFQKKLQQYEQDFGEALQQEVALSTEELDTLRQNLQQILGLRNEDTVPIESRLSGRIEAYKQHLQEYDLALAVAMRQEYPLSQATRDRFQQMQQEWQLSNEDVASIESLVTSVHSATPEGEDWSSLSISASSSCSRCSRNARSSNSFCLHWRTFSR</sequence>
<keyword evidence="3" id="KW-1185">Reference proteome</keyword>
<name>A0AAP5IC53_9CYAN</name>
<evidence type="ECO:0000256" key="1">
    <source>
        <dbReference type="SAM" id="Coils"/>
    </source>
</evidence>
<dbReference type="AlphaFoldDB" id="A0AAP5IC53"/>
<protein>
    <submittedName>
        <fullName evidence="2">Uncharacterized protein</fullName>
    </submittedName>
</protein>
<proteinExistence type="predicted"/>
<comment type="caution">
    <text evidence="2">The sequence shown here is derived from an EMBL/GenBank/DDBJ whole genome shotgun (WGS) entry which is preliminary data.</text>
</comment>
<feature type="coiled-coil region" evidence="1">
    <location>
        <begin position="37"/>
        <end position="79"/>
    </location>
</feature>
<reference evidence="3" key="1">
    <citation type="journal article" date="2021" name="Science">
        <title>Hunting the eagle killer: A cyanobacterial neurotoxin causes vacuolar myelinopathy.</title>
        <authorList>
            <person name="Breinlinger S."/>
            <person name="Phillips T.J."/>
            <person name="Haram B.N."/>
            <person name="Mares J."/>
            <person name="Martinez Yerena J.A."/>
            <person name="Hrouzek P."/>
            <person name="Sobotka R."/>
            <person name="Henderson W.M."/>
            <person name="Schmieder P."/>
            <person name="Williams S.M."/>
            <person name="Lauderdale J.D."/>
            <person name="Wilde H.D."/>
            <person name="Gerrin W."/>
            <person name="Kust A."/>
            <person name="Washington J.W."/>
            <person name="Wagner C."/>
            <person name="Geier B."/>
            <person name="Liebeke M."/>
            <person name="Enke H."/>
            <person name="Niedermeyer T.H.J."/>
            <person name="Wilde S.B."/>
        </authorList>
    </citation>
    <scope>NUCLEOTIDE SEQUENCE [LARGE SCALE GENOMIC DNA]</scope>
    <source>
        <strain evidence="3">Thurmond2011</strain>
    </source>
</reference>
<gene>
    <name evidence="2" type="ORF">G7B40_029750</name>
</gene>
<organism evidence="2 3">
    <name type="scientific">Aetokthonos hydrillicola Thurmond2011</name>
    <dbReference type="NCBI Taxonomy" id="2712845"/>
    <lineage>
        <taxon>Bacteria</taxon>
        <taxon>Bacillati</taxon>
        <taxon>Cyanobacteriota</taxon>
        <taxon>Cyanophyceae</taxon>
        <taxon>Nostocales</taxon>
        <taxon>Hapalosiphonaceae</taxon>
        <taxon>Aetokthonos</taxon>
    </lineage>
</organism>
<evidence type="ECO:0000313" key="3">
    <source>
        <dbReference type="Proteomes" id="UP000667802"/>
    </source>
</evidence>
<evidence type="ECO:0000313" key="2">
    <source>
        <dbReference type="EMBL" id="MDR9898711.1"/>
    </source>
</evidence>
<keyword evidence="1" id="KW-0175">Coiled coil</keyword>